<dbReference type="HAMAP" id="MF_00414">
    <property type="entry name" value="UbiB"/>
    <property type="match status" value="1"/>
</dbReference>
<evidence type="ECO:0000256" key="1">
    <source>
        <dbReference type="ARBA" id="ARBA00005020"/>
    </source>
</evidence>
<dbReference type="Pfam" id="PF03109">
    <property type="entry name" value="ABC1"/>
    <property type="match status" value="1"/>
</dbReference>
<evidence type="ECO:0000256" key="9">
    <source>
        <dbReference type="ARBA" id="ARBA00022777"/>
    </source>
</evidence>
<sequence>MIPTELKRFYYIIKIHLEYGLDELLSKHQCTRILLVRRALFWVQNQHSDKSLGDRLYLALQELGPVWIKFGQMISTRRDLFPAHIVDPLSQLQDKVLPFDGFIAKKQIEQALGGSLENWFSHFDVTPLASASISQVHTAQLKESNREVVLKVIRPNVRSIIDSDLKLMRCIAKIVQKAQPNKVHRLRLLEVFCEYEKVLLNELDLRREAANTMRLRRNFKNSAELYIPEVILKHSNETVMVSERVHGIHVSDIKKIKKNGTNMQLLAERGVHIFFTQVFRDNFFHADMHSGNILVDTTNPDNPKWIGLDCGIVGTLNNDDKRYLAETLLAFFNRDYHQVAQLHIDSGWVPYQTDVDEFEFAIQIVCEPIFAKPLCEISFAYVLLSLFSIARRFNMEVQPQLILLQKTLLYVEGLGHQLCPQLNLWKTAKPFLEKWMKEQTGAQAIINAVKDQAPFLAKQLPQLPQLLFISLKQIKEINQRIDQLCQNYRQSKRRRTTGKFLFGTGAILVICSILLMNNSYEEQLSILSGVVGVTFWLLSWRIYRQ</sequence>
<keyword evidence="10 13" id="KW-0067">ATP-binding</keyword>
<dbReference type="GO" id="GO:0005524">
    <property type="term" value="F:ATP binding"/>
    <property type="evidence" value="ECO:0007669"/>
    <property type="project" value="UniProtKB-KW"/>
</dbReference>
<keyword evidence="16" id="KW-1185">Reference proteome</keyword>
<keyword evidence="8 13" id="KW-0547">Nucleotide-binding</keyword>
<evidence type="ECO:0000313" key="15">
    <source>
        <dbReference type="EMBL" id="KEY91449.1"/>
    </source>
</evidence>
<dbReference type="NCBIfam" id="NF003404">
    <property type="entry name" value="PRK04750.1"/>
    <property type="match status" value="1"/>
</dbReference>
<dbReference type="eggNOG" id="COG0661">
    <property type="taxonomic scope" value="Bacteria"/>
</dbReference>
<evidence type="ECO:0000259" key="14">
    <source>
        <dbReference type="Pfam" id="PF03109"/>
    </source>
</evidence>
<dbReference type="Proteomes" id="UP000053784">
    <property type="component" value="Unassembled WGS sequence"/>
</dbReference>
<accession>A0A084CNS0</accession>
<dbReference type="CDD" id="cd13972">
    <property type="entry name" value="UbiB"/>
    <property type="match status" value="1"/>
</dbReference>
<feature type="active site" description="Proton acceptor" evidence="13">
    <location>
        <position position="287"/>
    </location>
</feature>
<evidence type="ECO:0000256" key="8">
    <source>
        <dbReference type="ARBA" id="ARBA00022741"/>
    </source>
</evidence>
<dbReference type="PANTHER" id="PTHR10566">
    <property type="entry name" value="CHAPERONE-ACTIVITY OF BC1 COMPLEX CABC1 -RELATED"/>
    <property type="match status" value="1"/>
</dbReference>
<evidence type="ECO:0000256" key="10">
    <source>
        <dbReference type="ARBA" id="ARBA00022840"/>
    </source>
</evidence>
<dbReference type="SUPFAM" id="SSF56112">
    <property type="entry name" value="Protein kinase-like (PK-like)"/>
    <property type="match status" value="1"/>
</dbReference>
<protein>
    <recommendedName>
        <fullName evidence="13">Probable protein kinase UbiB</fullName>
        <ecNumber evidence="13">2.7.-.-</ecNumber>
    </recommendedName>
    <alternativeName>
        <fullName evidence="13">Ubiquinone biosynthesis protein UbiB</fullName>
    </alternativeName>
</protein>
<proteinExistence type="inferred from homology"/>
<feature type="binding site" evidence="13">
    <location>
        <position position="151"/>
    </location>
    <ligand>
        <name>ATP</name>
        <dbReference type="ChEBI" id="CHEBI:30616"/>
    </ligand>
</feature>
<comment type="caution">
    <text evidence="15">The sequence shown here is derived from an EMBL/GenBank/DDBJ whole genome shotgun (WGS) entry which is preliminary data.</text>
</comment>
<keyword evidence="5 13" id="KW-0808">Transferase</keyword>
<keyword evidence="7 13" id="KW-0812">Transmembrane</keyword>
<evidence type="ECO:0000256" key="7">
    <source>
        <dbReference type="ARBA" id="ARBA00022692"/>
    </source>
</evidence>
<comment type="similarity">
    <text evidence="2">Belongs to the protein kinase superfamily. ADCK protein kinase family.</text>
</comment>
<evidence type="ECO:0000256" key="13">
    <source>
        <dbReference type="HAMAP-Rule" id="MF_00414"/>
    </source>
</evidence>
<keyword evidence="9 13" id="KW-0418">Kinase</keyword>
<evidence type="ECO:0000256" key="5">
    <source>
        <dbReference type="ARBA" id="ARBA00022679"/>
    </source>
</evidence>
<keyword evidence="15" id="KW-0830">Ubiquinone</keyword>
<evidence type="ECO:0000256" key="3">
    <source>
        <dbReference type="ARBA" id="ARBA00022475"/>
    </source>
</evidence>
<evidence type="ECO:0000256" key="12">
    <source>
        <dbReference type="ARBA" id="ARBA00023136"/>
    </source>
</evidence>
<dbReference type="GO" id="GO:0005886">
    <property type="term" value="C:plasma membrane"/>
    <property type="evidence" value="ECO:0007669"/>
    <property type="project" value="UniProtKB-SubCell"/>
</dbReference>
<evidence type="ECO:0000256" key="11">
    <source>
        <dbReference type="ARBA" id="ARBA00022989"/>
    </source>
</evidence>
<comment type="similarity">
    <text evidence="13">Belongs to the ABC1 family. UbiB subfamily.</text>
</comment>
<dbReference type="GO" id="GO:0004672">
    <property type="term" value="F:protein kinase activity"/>
    <property type="evidence" value="ECO:0007669"/>
    <property type="project" value="UniProtKB-UniRule"/>
</dbReference>
<evidence type="ECO:0000313" key="16">
    <source>
        <dbReference type="Proteomes" id="UP000053784"/>
    </source>
</evidence>
<dbReference type="GO" id="GO:0006744">
    <property type="term" value="P:ubiquinone biosynthetic process"/>
    <property type="evidence" value="ECO:0007669"/>
    <property type="project" value="UniProtKB-UniPathway"/>
</dbReference>
<dbReference type="STRING" id="1179155.CF67_17052"/>
<keyword evidence="6 13" id="KW-0831">Ubiquinone biosynthesis</keyword>
<feature type="transmembrane region" description="Helical" evidence="13">
    <location>
        <begin position="369"/>
        <end position="390"/>
    </location>
</feature>
<comment type="subcellular location">
    <subcellularLocation>
        <location evidence="13">Cell membrane</location>
        <topology evidence="13">Multi-pass membrane protein</topology>
    </subcellularLocation>
</comment>
<dbReference type="OrthoDB" id="9795390at2"/>
<keyword evidence="4" id="KW-0997">Cell inner membrane</keyword>
<reference evidence="15 16" key="1">
    <citation type="submission" date="2014-03" db="EMBL/GenBank/DDBJ databases">
        <title>Selection and divergence in the genomes of co-occurring obligate luminous symbionts with specific hosts.</title>
        <authorList>
            <person name="Hendry T.A."/>
            <person name="de Wet J.R."/>
            <person name="Dunlap P.V."/>
        </authorList>
    </citation>
    <scope>NUCLEOTIDE SEQUENCE [LARGE SCALE GENOMIC DNA]</scope>
    <source>
        <strain evidence="15 16">Ppalp.1</strain>
    </source>
</reference>
<organism evidence="15 16">
    <name type="scientific">Candidatus Photodesmus blepharonis</name>
    <dbReference type="NCBI Taxonomy" id="1179155"/>
    <lineage>
        <taxon>Bacteria</taxon>
        <taxon>Pseudomonadati</taxon>
        <taxon>Pseudomonadota</taxon>
        <taxon>Gammaproteobacteria</taxon>
        <taxon>Vibrionales</taxon>
        <taxon>Vibrionaceae</taxon>
        <taxon>Candidatus Photodesmus</taxon>
    </lineage>
</organism>
<evidence type="ECO:0000256" key="2">
    <source>
        <dbReference type="ARBA" id="ARBA00009670"/>
    </source>
</evidence>
<dbReference type="InterPro" id="IPR045308">
    <property type="entry name" value="UbiB_bact"/>
</dbReference>
<dbReference type="EC" id="2.7.-.-" evidence="13"/>
<gene>
    <name evidence="13 15" type="primary">ubiB</name>
    <name evidence="15" type="ORF">CF67_17052</name>
</gene>
<feature type="transmembrane region" description="Helical" evidence="13">
    <location>
        <begin position="500"/>
        <end position="518"/>
    </location>
</feature>
<comment type="pathway">
    <text evidence="1 13">Cofactor biosynthesis; ubiquinone biosynthesis [regulation].</text>
</comment>
<dbReference type="InterPro" id="IPR050154">
    <property type="entry name" value="UbiB_kinase"/>
</dbReference>
<dbReference type="GO" id="GO:0010795">
    <property type="term" value="P:regulation of ubiquinone biosynthetic process"/>
    <property type="evidence" value="ECO:0007669"/>
    <property type="project" value="UniProtKB-UniRule"/>
</dbReference>
<keyword evidence="11 13" id="KW-1133">Transmembrane helix</keyword>
<feature type="domain" description="ABC1 atypical kinase-like" evidence="14">
    <location>
        <begin position="91"/>
        <end position="342"/>
    </location>
</feature>
<comment type="caution">
    <text evidence="13">Lacks conserved residue(s) required for the propagation of feature annotation.</text>
</comment>
<dbReference type="NCBIfam" id="TIGR01982">
    <property type="entry name" value="UbiB"/>
    <property type="match status" value="1"/>
</dbReference>
<name>A0A084CNS0_9GAMM</name>
<dbReference type="UniPathway" id="UPA00232"/>
<dbReference type="EMBL" id="JGVK01000009">
    <property type="protein sequence ID" value="KEY91449.1"/>
    <property type="molecule type" value="Genomic_DNA"/>
</dbReference>
<keyword evidence="12 13" id="KW-0472">Membrane</keyword>
<feature type="binding site" evidence="13">
    <location>
        <begin position="128"/>
        <end position="136"/>
    </location>
    <ligand>
        <name>ATP</name>
        <dbReference type="ChEBI" id="CHEBI:30616"/>
    </ligand>
</feature>
<dbReference type="RefSeq" id="WP_034413635.1">
    <property type="nucleotide sequence ID" value="NZ_JGVK01000009.1"/>
</dbReference>
<keyword evidence="3 13" id="KW-1003">Cell membrane</keyword>
<dbReference type="InterPro" id="IPR010232">
    <property type="entry name" value="UbiB"/>
</dbReference>
<dbReference type="AlphaFoldDB" id="A0A084CNS0"/>
<evidence type="ECO:0000256" key="6">
    <source>
        <dbReference type="ARBA" id="ARBA00022688"/>
    </source>
</evidence>
<comment type="function">
    <text evidence="13">Is probably a protein kinase regulator of UbiI activity which is involved in aerobic coenzyme Q (ubiquinone) biosynthesis.</text>
</comment>
<evidence type="ECO:0000256" key="4">
    <source>
        <dbReference type="ARBA" id="ARBA00022519"/>
    </source>
</evidence>
<dbReference type="PANTHER" id="PTHR10566:SF113">
    <property type="entry name" value="PROTEIN ACTIVITY OF BC1 COMPLEX KINASE 7, CHLOROPLASTIC"/>
    <property type="match status" value="1"/>
</dbReference>
<dbReference type="InterPro" id="IPR004147">
    <property type="entry name" value="ABC1_dom"/>
</dbReference>
<feature type="transmembrane region" description="Helical" evidence="13">
    <location>
        <begin position="524"/>
        <end position="543"/>
    </location>
</feature>
<dbReference type="InterPro" id="IPR011009">
    <property type="entry name" value="Kinase-like_dom_sf"/>
</dbReference>